<comment type="caution">
    <text evidence="2">The sequence shown here is derived from an EMBL/GenBank/DDBJ whole genome shotgun (WGS) entry which is preliminary data.</text>
</comment>
<evidence type="ECO:0000256" key="1">
    <source>
        <dbReference type="SAM" id="MobiDB-lite"/>
    </source>
</evidence>
<protein>
    <submittedName>
        <fullName evidence="2">Uncharacterized protein</fullName>
    </submittedName>
</protein>
<name>A0AAD9MZP8_9ANNE</name>
<sequence length="88" mass="9699">MATSAWGRMVASVEKLSEFPTQDDSSESEAEPEPAKSFHRRISTNKDIKSSVSAAISRPKGVLTAAYLVLTAYTMTEFKLQFETSDVH</sequence>
<keyword evidence="3" id="KW-1185">Reference proteome</keyword>
<dbReference type="EMBL" id="JAODUP010000365">
    <property type="protein sequence ID" value="KAK2151390.1"/>
    <property type="molecule type" value="Genomic_DNA"/>
</dbReference>
<proteinExistence type="predicted"/>
<dbReference type="AlphaFoldDB" id="A0AAD9MZP8"/>
<evidence type="ECO:0000313" key="2">
    <source>
        <dbReference type="EMBL" id="KAK2151390.1"/>
    </source>
</evidence>
<reference evidence="2" key="1">
    <citation type="journal article" date="2023" name="Mol. Biol. Evol.">
        <title>Third-Generation Sequencing Reveals the Adaptive Role of the Epigenome in Three Deep-Sea Polychaetes.</title>
        <authorList>
            <person name="Perez M."/>
            <person name="Aroh O."/>
            <person name="Sun Y."/>
            <person name="Lan Y."/>
            <person name="Juniper S.K."/>
            <person name="Young C.R."/>
            <person name="Angers B."/>
            <person name="Qian P.Y."/>
        </authorList>
    </citation>
    <scope>NUCLEOTIDE SEQUENCE</scope>
    <source>
        <strain evidence="2">P08H-3</strain>
    </source>
</reference>
<dbReference type="Proteomes" id="UP001208570">
    <property type="component" value="Unassembled WGS sequence"/>
</dbReference>
<organism evidence="2 3">
    <name type="scientific">Paralvinella palmiformis</name>
    <dbReference type="NCBI Taxonomy" id="53620"/>
    <lineage>
        <taxon>Eukaryota</taxon>
        <taxon>Metazoa</taxon>
        <taxon>Spiralia</taxon>
        <taxon>Lophotrochozoa</taxon>
        <taxon>Annelida</taxon>
        <taxon>Polychaeta</taxon>
        <taxon>Sedentaria</taxon>
        <taxon>Canalipalpata</taxon>
        <taxon>Terebellida</taxon>
        <taxon>Terebelliformia</taxon>
        <taxon>Alvinellidae</taxon>
        <taxon>Paralvinella</taxon>
    </lineage>
</organism>
<evidence type="ECO:0000313" key="3">
    <source>
        <dbReference type="Proteomes" id="UP001208570"/>
    </source>
</evidence>
<accession>A0AAD9MZP8</accession>
<feature type="region of interest" description="Disordered" evidence="1">
    <location>
        <begin position="17"/>
        <end position="43"/>
    </location>
</feature>
<gene>
    <name evidence="2" type="ORF">LSH36_365g05031</name>
</gene>